<dbReference type="Proteomes" id="UP000623129">
    <property type="component" value="Unassembled WGS sequence"/>
</dbReference>
<dbReference type="PANTHER" id="PTHR13271:SF34">
    <property type="entry name" value="N-LYSINE METHYLTRANSFERASE SETD6"/>
    <property type="match status" value="1"/>
</dbReference>
<dbReference type="GO" id="GO:0016279">
    <property type="term" value="F:protein-lysine N-methyltransferase activity"/>
    <property type="evidence" value="ECO:0007669"/>
    <property type="project" value="TreeGrafter"/>
</dbReference>
<dbReference type="InterPro" id="IPR046341">
    <property type="entry name" value="SET_dom_sf"/>
</dbReference>
<dbReference type="CDD" id="cd10527">
    <property type="entry name" value="SET_LSMT"/>
    <property type="match status" value="1"/>
</dbReference>
<comment type="caution">
    <text evidence="3">The sequence shown here is derived from an EMBL/GenBank/DDBJ whole genome shotgun (WGS) entry which is preliminary data.</text>
</comment>
<feature type="compositionally biased region" description="Acidic residues" evidence="1">
    <location>
        <begin position="309"/>
        <end position="331"/>
    </location>
</feature>
<keyword evidence="4" id="KW-1185">Reference proteome</keyword>
<evidence type="ECO:0000259" key="2">
    <source>
        <dbReference type="PROSITE" id="PS50280"/>
    </source>
</evidence>
<dbReference type="Gene3D" id="3.90.1410.10">
    <property type="entry name" value="set domain protein methyltransferase, domain 1"/>
    <property type="match status" value="1"/>
</dbReference>
<dbReference type="InterPro" id="IPR050600">
    <property type="entry name" value="SETD3_SETD6_MTase"/>
</dbReference>
<keyword evidence="3" id="KW-0489">Methyltransferase</keyword>
<feature type="region of interest" description="Disordered" evidence="1">
    <location>
        <begin position="304"/>
        <end position="357"/>
    </location>
</feature>
<dbReference type="PANTHER" id="PTHR13271">
    <property type="entry name" value="UNCHARACTERIZED PUTATIVE METHYLTRANSFERASE"/>
    <property type="match status" value="1"/>
</dbReference>
<name>A0A833VJV2_9POAL</name>
<accession>A0A833VJV2</accession>
<dbReference type="GO" id="GO:0005634">
    <property type="term" value="C:nucleus"/>
    <property type="evidence" value="ECO:0007669"/>
    <property type="project" value="TreeGrafter"/>
</dbReference>
<proteinExistence type="predicted"/>
<dbReference type="GO" id="GO:0032259">
    <property type="term" value="P:methylation"/>
    <property type="evidence" value="ECO:0007669"/>
    <property type="project" value="UniProtKB-KW"/>
</dbReference>
<dbReference type="PROSITE" id="PS50280">
    <property type="entry name" value="SET"/>
    <property type="match status" value="1"/>
</dbReference>
<dbReference type="OrthoDB" id="441812at2759"/>
<protein>
    <submittedName>
        <fullName evidence="3">N-lysine methyltransferase setd6</fullName>
    </submittedName>
</protein>
<gene>
    <name evidence="3" type="ORF">FCM35_KLT04626</name>
</gene>
<feature type="domain" description="SET" evidence="2">
    <location>
        <begin position="206"/>
        <end position="381"/>
    </location>
</feature>
<dbReference type="EMBL" id="SWLB01000014">
    <property type="protein sequence ID" value="KAF3329295.1"/>
    <property type="molecule type" value="Genomic_DNA"/>
</dbReference>
<reference evidence="3" key="1">
    <citation type="submission" date="2020-01" db="EMBL/GenBank/DDBJ databases">
        <title>Genome sequence of Kobresia littledalei, the first chromosome-level genome in the family Cyperaceae.</title>
        <authorList>
            <person name="Qu G."/>
        </authorList>
    </citation>
    <scope>NUCLEOTIDE SEQUENCE</scope>
    <source>
        <strain evidence="3">C.B.Clarke</strain>
        <tissue evidence="3">Leaf</tissue>
    </source>
</reference>
<keyword evidence="3" id="KW-0808">Transferase</keyword>
<dbReference type="InterPro" id="IPR001214">
    <property type="entry name" value="SET_dom"/>
</dbReference>
<dbReference type="SUPFAM" id="SSF82199">
    <property type="entry name" value="SET domain"/>
    <property type="match status" value="2"/>
</dbReference>
<evidence type="ECO:0000256" key="1">
    <source>
        <dbReference type="SAM" id="MobiDB-lite"/>
    </source>
</evidence>
<organism evidence="3 4">
    <name type="scientific">Carex littledalei</name>
    <dbReference type="NCBI Taxonomy" id="544730"/>
    <lineage>
        <taxon>Eukaryota</taxon>
        <taxon>Viridiplantae</taxon>
        <taxon>Streptophyta</taxon>
        <taxon>Embryophyta</taxon>
        <taxon>Tracheophyta</taxon>
        <taxon>Spermatophyta</taxon>
        <taxon>Magnoliopsida</taxon>
        <taxon>Liliopsida</taxon>
        <taxon>Poales</taxon>
        <taxon>Cyperaceae</taxon>
        <taxon>Cyperoideae</taxon>
        <taxon>Cariceae</taxon>
        <taxon>Carex</taxon>
        <taxon>Carex subgen. Euthyceras</taxon>
    </lineage>
</organism>
<feature type="compositionally biased region" description="Low complexity" evidence="1">
    <location>
        <begin position="341"/>
        <end position="352"/>
    </location>
</feature>
<sequence length="597" mass="66425">MALAGVESFSRARVERRGGDLAKAGCGEGRRTKNNLRLTVSVGWTSARYHLKTRPDPTRLPTASLNLLRSVGDLELDLSAFFLPLAPPPPQSPVPTRAKMATKRLRSFHRWMRSNGVECSDALALVDDPSTKSISVLSISDLSEGDLVATIPKSACLTILTCGAREVIQTAGLAGVLGLTVALMYERALGPASQWFDYFGVLPERECVPLVWSDEQVESLLAGTELDKIVKQDKQFMSEDWEECIEPLIGSFNLGADSFSLENYFSAKTLVSSRAFEIDEYHGYGMVPLADLFNHKTGAEHVHFTRPESDDEGDDDNNDDEDDDDDDDDDKISELSGDEQSSVVDHSTSSSDNTQGDNPAALEMIIVRHVNAGSEVFNTYGYTGNAALLHRYGFTESDNQFDIVNIELTLVLKCCSSQFSKLYTRSRLSLWRKLNFSGCTSQNSEYFEVSCNGEPQFELLTLLYIIYLNEKSFDKLGTMVDSLVNEDELSCTIDLISIGGGNCNFKKDGIQDANDLNKFLLTKSVCKALVMLADLRESLYGPVSLKDDEIKLKECTPVEERKLYHSLVLRISERRILGRLRDYASKFGSRNKKRKIF</sequence>
<dbReference type="AlphaFoldDB" id="A0A833VJV2"/>
<evidence type="ECO:0000313" key="3">
    <source>
        <dbReference type="EMBL" id="KAF3329295.1"/>
    </source>
</evidence>
<evidence type="ECO:0000313" key="4">
    <source>
        <dbReference type="Proteomes" id="UP000623129"/>
    </source>
</evidence>